<dbReference type="Proteomes" id="UP001194696">
    <property type="component" value="Unassembled WGS sequence"/>
</dbReference>
<sequence>MTDYTKEYDCQDIVPCQSADLSELQALKLSGWPALTFDSATLLSTPKFASLELSVGRPTDLEGQRTGFIPPLKELNRSYGVRGDTLQEDEMEVELEAGIAIIIRPYWSWSWDLPVLTELILTRSTHSGSL</sequence>
<evidence type="ECO:0000313" key="2">
    <source>
        <dbReference type="Proteomes" id="UP001194696"/>
    </source>
</evidence>
<accession>A0ABQ7JK58</accession>
<gene>
    <name evidence="1" type="ORF">BGZ96_002920</name>
</gene>
<proteinExistence type="predicted"/>
<keyword evidence="2" id="KW-1185">Reference proteome</keyword>
<reference evidence="1 2" key="1">
    <citation type="journal article" date="2020" name="Fungal Divers.">
        <title>Resolving the Mortierellaceae phylogeny through synthesis of multi-gene phylogenetics and phylogenomics.</title>
        <authorList>
            <person name="Vandepol N."/>
            <person name="Liber J."/>
            <person name="Desiro A."/>
            <person name="Na H."/>
            <person name="Kennedy M."/>
            <person name="Barry K."/>
            <person name="Grigoriev I.V."/>
            <person name="Miller A.N."/>
            <person name="O'Donnell K."/>
            <person name="Stajich J.E."/>
            <person name="Bonito G."/>
        </authorList>
    </citation>
    <scope>NUCLEOTIDE SEQUENCE [LARGE SCALE GENOMIC DNA]</scope>
    <source>
        <strain evidence="1 2">AD045</strain>
    </source>
</reference>
<protein>
    <submittedName>
        <fullName evidence="1">Uncharacterized protein</fullName>
    </submittedName>
</protein>
<organism evidence="1 2">
    <name type="scientific">Linnemannia gamsii</name>
    <dbReference type="NCBI Taxonomy" id="64522"/>
    <lineage>
        <taxon>Eukaryota</taxon>
        <taxon>Fungi</taxon>
        <taxon>Fungi incertae sedis</taxon>
        <taxon>Mucoromycota</taxon>
        <taxon>Mortierellomycotina</taxon>
        <taxon>Mortierellomycetes</taxon>
        <taxon>Mortierellales</taxon>
        <taxon>Mortierellaceae</taxon>
        <taxon>Linnemannia</taxon>
    </lineage>
</organism>
<dbReference type="EMBL" id="JAAAIM010001586">
    <property type="protein sequence ID" value="KAG0277290.1"/>
    <property type="molecule type" value="Genomic_DNA"/>
</dbReference>
<name>A0ABQ7JK58_9FUNG</name>
<comment type="caution">
    <text evidence="1">The sequence shown here is derived from an EMBL/GenBank/DDBJ whole genome shotgun (WGS) entry which is preliminary data.</text>
</comment>
<evidence type="ECO:0000313" key="1">
    <source>
        <dbReference type="EMBL" id="KAG0277290.1"/>
    </source>
</evidence>